<organism evidence="5 6">
    <name type="scientific">Comamonas antarctica</name>
    <dbReference type="NCBI Taxonomy" id="2743470"/>
    <lineage>
        <taxon>Bacteria</taxon>
        <taxon>Pseudomonadati</taxon>
        <taxon>Pseudomonadota</taxon>
        <taxon>Betaproteobacteria</taxon>
        <taxon>Burkholderiales</taxon>
        <taxon>Comamonadaceae</taxon>
        <taxon>Comamonas</taxon>
    </lineage>
</organism>
<gene>
    <name evidence="5" type="ORF">HUK68_11185</name>
</gene>
<name>A0A6N1XBB2_9BURK</name>
<dbReference type="GO" id="GO:0005737">
    <property type="term" value="C:cytoplasm"/>
    <property type="evidence" value="ECO:0007669"/>
    <property type="project" value="TreeGrafter"/>
</dbReference>
<feature type="domain" description="TNase-like" evidence="4">
    <location>
        <begin position="4"/>
        <end position="129"/>
    </location>
</feature>
<sequence>MISALLVCMVIGIHDGDSFLARCGPPGDMRERELRVHGIDAPERYQSFSDTSRSSLAALCLNVPAHIRPIETDRYGRSIAQVECRGRDVARHQVARGMAWVYTRYADTRPDLPPLQAQARKSHAGLWAYSDPVPPWQWRHAQAHAR</sequence>
<dbReference type="PANTHER" id="PTHR12302:SF3">
    <property type="entry name" value="SERINE_THREONINE-PROTEIN KINASE 31"/>
    <property type="match status" value="1"/>
</dbReference>
<keyword evidence="1" id="KW-0540">Nuclease</keyword>
<accession>A0A6N1XBB2</accession>
<keyword evidence="6" id="KW-1185">Reference proteome</keyword>
<proteinExistence type="predicted"/>
<dbReference type="EMBL" id="CP054840">
    <property type="protein sequence ID" value="QKV55026.1"/>
    <property type="molecule type" value="Genomic_DNA"/>
</dbReference>
<evidence type="ECO:0000256" key="2">
    <source>
        <dbReference type="ARBA" id="ARBA00022759"/>
    </source>
</evidence>
<dbReference type="InterPro" id="IPR035437">
    <property type="entry name" value="SNase_OB-fold_sf"/>
</dbReference>
<dbReference type="PROSITE" id="PS50830">
    <property type="entry name" value="TNASE_3"/>
    <property type="match status" value="1"/>
</dbReference>
<evidence type="ECO:0000256" key="1">
    <source>
        <dbReference type="ARBA" id="ARBA00022722"/>
    </source>
</evidence>
<keyword evidence="3" id="KW-0378">Hydrolase</keyword>
<protein>
    <submittedName>
        <fullName evidence="5">Thermonuclease family protein</fullName>
    </submittedName>
</protein>
<dbReference type="SUPFAM" id="SSF50199">
    <property type="entry name" value="Staphylococcal nuclease"/>
    <property type="match status" value="1"/>
</dbReference>
<dbReference type="PANTHER" id="PTHR12302">
    <property type="entry name" value="EBNA2 BINDING PROTEIN P100"/>
    <property type="match status" value="1"/>
</dbReference>
<dbReference type="SMART" id="SM00318">
    <property type="entry name" value="SNc"/>
    <property type="match status" value="1"/>
</dbReference>
<reference evidence="5 6" key="1">
    <citation type="submission" date="2020-06" db="EMBL/GenBank/DDBJ databases">
        <title>Acidovorax antarctica sp. nov., isolated from Corinth ice sheet soil, Antarctic Fields Peninsula.</title>
        <authorList>
            <person name="Xu Q."/>
            <person name="Peng F."/>
        </authorList>
    </citation>
    <scope>NUCLEOTIDE SEQUENCE [LARGE SCALE GENOMIC DNA]</scope>
    <source>
        <strain evidence="5 6">16-35-5</strain>
    </source>
</reference>
<evidence type="ECO:0000313" key="6">
    <source>
        <dbReference type="Proteomes" id="UP000509579"/>
    </source>
</evidence>
<dbReference type="KEGG" id="aant:HUK68_11185"/>
<dbReference type="AlphaFoldDB" id="A0A6N1XBB2"/>
<dbReference type="Proteomes" id="UP000509579">
    <property type="component" value="Chromosome"/>
</dbReference>
<dbReference type="GO" id="GO:0004519">
    <property type="term" value="F:endonuclease activity"/>
    <property type="evidence" value="ECO:0007669"/>
    <property type="project" value="UniProtKB-KW"/>
</dbReference>
<evidence type="ECO:0000313" key="5">
    <source>
        <dbReference type="EMBL" id="QKV55026.1"/>
    </source>
</evidence>
<dbReference type="InterPro" id="IPR016071">
    <property type="entry name" value="Staphylococal_nuclease_OB-fold"/>
</dbReference>
<evidence type="ECO:0000259" key="4">
    <source>
        <dbReference type="PROSITE" id="PS50830"/>
    </source>
</evidence>
<dbReference type="Pfam" id="PF00565">
    <property type="entry name" value="SNase"/>
    <property type="match status" value="1"/>
</dbReference>
<evidence type="ECO:0000256" key="3">
    <source>
        <dbReference type="ARBA" id="ARBA00022801"/>
    </source>
</evidence>
<keyword evidence="2" id="KW-0255">Endonuclease</keyword>
<dbReference type="Gene3D" id="2.40.50.90">
    <property type="match status" value="1"/>
</dbReference>
<dbReference type="GO" id="GO:0016787">
    <property type="term" value="F:hydrolase activity"/>
    <property type="evidence" value="ECO:0007669"/>
    <property type="project" value="UniProtKB-KW"/>
</dbReference>